<feature type="region of interest" description="Disordered" evidence="4">
    <location>
        <begin position="264"/>
        <end position="293"/>
    </location>
</feature>
<evidence type="ECO:0000313" key="7">
    <source>
        <dbReference type="EMBL" id="CAH9110857.1"/>
    </source>
</evidence>
<feature type="compositionally biased region" description="Polar residues" evidence="4">
    <location>
        <begin position="519"/>
        <end position="529"/>
    </location>
</feature>
<dbReference type="PROSITE" id="PS51136">
    <property type="entry name" value="WAC"/>
    <property type="match status" value="1"/>
</dbReference>
<evidence type="ECO:0008006" key="9">
    <source>
        <dbReference type="Google" id="ProtNLM"/>
    </source>
</evidence>
<comment type="subcellular location">
    <subcellularLocation>
        <location evidence="1 3">Nucleus</location>
    </subcellularLocation>
</comment>
<dbReference type="PROSITE" id="PS50827">
    <property type="entry name" value="DDT"/>
    <property type="match status" value="1"/>
</dbReference>
<dbReference type="PANTHER" id="PTHR15546">
    <property type="entry name" value="BROMODOMAIN ADJACENT TO ZINC FINGER DOMAIN, 2A"/>
    <property type="match status" value="1"/>
</dbReference>
<dbReference type="AlphaFoldDB" id="A0A9P1EKM6"/>
<keyword evidence="2 3" id="KW-0539">Nucleus</keyword>
<dbReference type="Proteomes" id="UP001152484">
    <property type="component" value="Unassembled WGS sequence"/>
</dbReference>
<dbReference type="Pfam" id="PF15613">
    <property type="entry name" value="WSD"/>
    <property type="match status" value="1"/>
</dbReference>
<feature type="region of interest" description="Disordered" evidence="4">
    <location>
        <begin position="486"/>
        <end position="557"/>
    </location>
</feature>
<dbReference type="GO" id="GO:0005634">
    <property type="term" value="C:nucleus"/>
    <property type="evidence" value="ECO:0007669"/>
    <property type="project" value="UniProtKB-SubCell"/>
</dbReference>
<keyword evidence="8" id="KW-1185">Reference proteome</keyword>
<dbReference type="InterPro" id="IPR028941">
    <property type="entry name" value="WHIM2_dom"/>
</dbReference>
<dbReference type="OrthoDB" id="332390at2759"/>
<reference evidence="7" key="1">
    <citation type="submission" date="2022-07" db="EMBL/GenBank/DDBJ databases">
        <authorList>
            <person name="Macas J."/>
            <person name="Novak P."/>
            <person name="Neumann P."/>
        </authorList>
    </citation>
    <scope>NUCLEOTIDE SEQUENCE</scope>
</reference>
<dbReference type="InterPro" id="IPR018501">
    <property type="entry name" value="DDT_dom"/>
</dbReference>
<dbReference type="InterPro" id="IPR053271">
    <property type="entry name" value="DDT_domain"/>
</dbReference>
<evidence type="ECO:0000259" key="6">
    <source>
        <dbReference type="PROSITE" id="PS51136"/>
    </source>
</evidence>
<feature type="compositionally biased region" description="Basic and acidic residues" evidence="4">
    <location>
        <begin position="272"/>
        <end position="284"/>
    </location>
</feature>
<feature type="domain" description="WAC" evidence="6">
    <location>
        <begin position="45"/>
        <end position="150"/>
    </location>
</feature>
<dbReference type="SMART" id="SM00571">
    <property type="entry name" value="DDT"/>
    <property type="match status" value="1"/>
</dbReference>
<proteinExistence type="predicted"/>
<evidence type="ECO:0000259" key="5">
    <source>
        <dbReference type="PROSITE" id="PS50827"/>
    </source>
</evidence>
<sequence>MKCSTGGNRLYSLPQCTQVELSGMPLYKRKPFALLEKPTDLSPNEQVFQVRFTKEIFRDYGDYLKRMNMYQQKVWSCKLSGKNCLTYEEALLSEKESGKELQLFPKELLAPVLRDVQFSMLSLNDLVNAIAMKLQGRLCVGSNLYGMKNSCIYNCRILKVVEEDGKTQYEVEWTDKYDDISESTYVNEEDLIRKKLPYIRGVLKVLIRESTHHSIPWVLHDRLADEHRIPTHPPAELENKISVKDGLVVVSKKRKNGECIQADGDMENNEWTDPKRESFSRKNYDPLTNGESVDDENRKLDMVSVRYPIDDLLVKPSESDMQLTERPSPSRDFNAPMHCVGDLLMVWDFCTSFGRFLQLSPFSLEDFENAVCHSDSNVVLIVEAHSALLRLLMNDHVGYFFTVQKKKRKNKISMITWTEYLCDFLEMIDIAELCAHISTIKRGHYGLLDVSIKLKIFGELIAQAFMLGLFKEKLDEDIEKRQALSAARRDEALEEGRNKREGKERSYTPCAENGASKGHISTENGTLSDEGNAFETPLNSKQLSDDSEGEQADTTFRNAKKKKVFVKDAAENGNGSSRKAAFKNGMKELMQNQSKDQKQRLAHKIRKNQIKETLESRSKEQRKEYLDREIEKRVLRTSPLGKDREYNRYWFFRREAKIFVESSDSMQWGYYSSKEELDALMGSLNVKGTRERALKKQLEKFYDKIILEIQKRSKETTQESGKDESVLRRSSRVRAPPGENPALAFLKYVNKWKEEQYTKRKPRTFDSTPKTNTHTDQ</sequence>
<accession>A0A9P1EKM6</accession>
<gene>
    <name evidence="7" type="ORF">CEURO_LOCUS18984</name>
</gene>
<name>A0A9P1EKM6_CUSEU</name>
<dbReference type="EMBL" id="CAMAPE010000054">
    <property type="protein sequence ID" value="CAH9110857.1"/>
    <property type="molecule type" value="Genomic_DNA"/>
</dbReference>
<feature type="compositionally biased region" description="Basic and acidic residues" evidence="4">
    <location>
        <begin position="486"/>
        <end position="506"/>
    </location>
</feature>
<dbReference type="GO" id="GO:0000785">
    <property type="term" value="C:chromatin"/>
    <property type="evidence" value="ECO:0007669"/>
    <property type="project" value="UniProtKB-ARBA"/>
</dbReference>
<organism evidence="7 8">
    <name type="scientific">Cuscuta europaea</name>
    <name type="common">European dodder</name>
    <dbReference type="NCBI Taxonomy" id="41803"/>
    <lineage>
        <taxon>Eukaryota</taxon>
        <taxon>Viridiplantae</taxon>
        <taxon>Streptophyta</taxon>
        <taxon>Embryophyta</taxon>
        <taxon>Tracheophyta</taxon>
        <taxon>Spermatophyta</taxon>
        <taxon>Magnoliopsida</taxon>
        <taxon>eudicotyledons</taxon>
        <taxon>Gunneridae</taxon>
        <taxon>Pentapetalae</taxon>
        <taxon>asterids</taxon>
        <taxon>lamiids</taxon>
        <taxon>Solanales</taxon>
        <taxon>Convolvulaceae</taxon>
        <taxon>Cuscuteae</taxon>
        <taxon>Cuscuta</taxon>
        <taxon>Cuscuta subgen. Cuscuta</taxon>
    </lineage>
</organism>
<evidence type="ECO:0000256" key="4">
    <source>
        <dbReference type="SAM" id="MobiDB-lite"/>
    </source>
</evidence>
<protein>
    <recommendedName>
        <fullName evidence="9">DDT domain-containing protein</fullName>
    </recommendedName>
</protein>
<evidence type="ECO:0000313" key="8">
    <source>
        <dbReference type="Proteomes" id="UP001152484"/>
    </source>
</evidence>
<evidence type="ECO:0000256" key="1">
    <source>
        <dbReference type="ARBA" id="ARBA00004123"/>
    </source>
</evidence>
<dbReference type="PANTHER" id="PTHR15546:SF2">
    <property type="entry name" value="DDT DOMAIN-CONTAINING PROTEIN DDB_G0282237"/>
    <property type="match status" value="1"/>
</dbReference>
<dbReference type="Pfam" id="PF10537">
    <property type="entry name" value="WAC_Acf1_DNA_bd"/>
    <property type="match status" value="1"/>
</dbReference>
<feature type="compositionally biased region" description="Basic and acidic residues" evidence="4">
    <location>
        <begin position="713"/>
        <end position="727"/>
    </location>
</feature>
<dbReference type="Pfam" id="PF02791">
    <property type="entry name" value="DDT"/>
    <property type="match status" value="1"/>
</dbReference>
<feature type="region of interest" description="Disordered" evidence="4">
    <location>
        <begin position="713"/>
        <end position="739"/>
    </location>
</feature>
<feature type="domain" description="DDT" evidence="5">
    <location>
        <begin position="337"/>
        <end position="398"/>
    </location>
</feature>
<evidence type="ECO:0000256" key="2">
    <source>
        <dbReference type="ARBA" id="ARBA00023242"/>
    </source>
</evidence>
<dbReference type="InterPro" id="IPR013136">
    <property type="entry name" value="WSTF_Acf1_Cbp146"/>
</dbReference>
<evidence type="ECO:0000256" key="3">
    <source>
        <dbReference type="PROSITE-ProRule" id="PRU00475"/>
    </source>
</evidence>
<comment type="caution">
    <text evidence="7">The sequence shown here is derived from an EMBL/GenBank/DDBJ whole genome shotgun (WGS) entry which is preliminary data.</text>
</comment>